<comment type="subcellular location">
    <subcellularLocation>
        <location evidence="1">Membrane</location>
    </subcellularLocation>
</comment>
<organism evidence="8 9">
    <name type="scientific">Clonorchis sinensis</name>
    <name type="common">Chinese liver fluke</name>
    <dbReference type="NCBI Taxonomy" id="79923"/>
    <lineage>
        <taxon>Eukaryota</taxon>
        <taxon>Metazoa</taxon>
        <taxon>Spiralia</taxon>
        <taxon>Lophotrochozoa</taxon>
        <taxon>Platyhelminthes</taxon>
        <taxon>Trematoda</taxon>
        <taxon>Digenea</taxon>
        <taxon>Opisthorchiida</taxon>
        <taxon>Opisthorchiata</taxon>
        <taxon>Opisthorchiidae</taxon>
        <taxon>Clonorchis</taxon>
    </lineage>
</organism>
<keyword evidence="3 6" id="KW-1133">Transmembrane helix</keyword>
<keyword evidence="2 5" id="KW-0812">Transmembrane</keyword>
<proteinExistence type="inferred from homology"/>
<evidence type="ECO:0000256" key="5">
    <source>
        <dbReference type="RuleBase" id="RU000688"/>
    </source>
</evidence>
<evidence type="ECO:0000259" key="7">
    <source>
        <dbReference type="PROSITE" id="PS50262"/>
    </source>
</evidence>
<dbReference type="GO" id="GO:0016020">
    <property type="term" value="C:membrane"/>
    <property type="evidence" value="ECO:0007669"/>
    <property type="project" value="UniProtKB-SubCell"/>
</dbReference>
<name>G7YP39_CLOSI</name>
<dbReference type="PANTHER" id="PTHR45698">
    <property type="entry name" value="TRACE AMINE-ASSOCIATED RECEPTOR 19N-RELATED"/>
    <property type="match status" value="1"/>
</dbReference>
<keyword evidence="5" id="KW-0675">Receptor</keyword>
<keyword evidence="9" id="KW-1185">Reference proteome</keyword>
<feature type="transmembrane region" description="Helical" evidence="6">
    <location>
        <begin position="173"/>
        <end position="199"/>
    </location>
</feature>
<dbReference type="GO" id="GO:0004930">
    <property type="term" value="F:G protein-coupled receptor activity"/>
    <property type="evidence" value="ECO:0007669"/>
    <property type="project" value="UniProtKB-KW"/>
</dbReference>
<evidence type="ECO:0000256" key="4">
    <source>
        <dbReference type="ARBA" id="ARBA00023136"/>
    </source>
</evidence>
<evidence type="ECO:0000256" key="1">
    <source>
        <dbReference type="ARBA" id="ARBA00004370"/>
    </source>
</evidence>
<dbReference type="Pfam" id="PF00001">
    <property type="entry name" value="7tm_1"/>
    <property type="match status" value="1"/>
</dbReference>
<reference key="2">
    <citation type="submission" date="2011-10" db="EMBL/GenBank/DDBJ databases">
        <title>The genome and transcriptome sequence of Clonorchis sinensis provide insights into the carcinogenic liver fluke.</title>
        <authorList>
            <person name="Wang X."/>
            <person name="Huang Y."/>
            <person name="Chen W."/>
            <person name="Liu H."/>
            <person name="Guo L."/>
            <person name="Chen Y."/>
            <person name="Luo F."/>
            <person name="Zhou W."/>
            <person name="Sun J."/>
            <person name="Mao Q."/>
            <person name="Liang P."/>
            <person name="Zhou C."/>
            <person name="Tian Y."/>
            <person name="Men J."/>
            <person name="Lv X."/>
            <person name="Huang L."/>
            <person name="Zhou J."/>
            <person name="Hu Y."/>
            <person name="Li R."/>
            <person name="Zhang F."/>
            <person name="Lei H."/>
            <person name="Li X."/>
            <person name="Hu X."/>
            <person name="Liang C."/>
            <person name="Xu J."/>
            <person name="Wu Z."/>
            <person name="Yu X."/>
        </authorList>
    </citation>
    <scope>NUCLEOTIDE SEQUENCE</scope>
    <source>
        <strain>Henan</strain>
    </source>
</reference>
<accession>G7YP39</accession>
<feature type="transmembrane region" description="Helical" evidence="6">
    <location>
        <begin position="122"/>
        <end position="141"/>
    </location>
</feature>
<gene>
    <name evidence="8" type="ORF">CLF_105090</name>
</gene>
<feature type="transmembrane region" description="Helical" evidence="6">
    <location>
        <begin position="6"/>
        <end position="31"/>
    </location>
</feature>
<protein>
    <submittedName>
        <fullName evidence="8">Amine GPCR</fullName>
    </submittedName>
</protein>
<dbReference type="CDD" id="cd00637">
    <property type="entry name" value="7tm_classA_rhodopsin-like"/>
    <property type="match status" value="1"/>
</dbReference>
<sequence length="310" mass="34769">MSQPKLVVRLLTSNLGFIGTILNIIQLYVLCQCKIGSRLTTVLLRGQSVIDAYNCLVIFISRIVGSRINTGVPFLDAVLCYLWRGDIMFWLGIALSVQNLTCISFDRFCAVCFPRQYKVRQTLLVIGCYLYKVGIVVLLFIPSFMARQFTSNRCLFKPSLPGVTIDQLLRAQAILLLIFNYILPAFIMVGSHAYVIHVIRHPAPGQQSNQHIRNDIKRLALTTAMMTGLLLVLHPYEIIRYMLRAAHLISEQPSSVTGHLGSLFVALGAVLNPFVLVTTSYTVRRQVAQSVLHYDAIKNSMYDTNETGDV</sequence>
<reference evidence="8" key="1">
    <citation type="journal article" date="2011" name="Genome Biol.">
        <title>The draft genome of the carcinogenic human liver fluke Clonorchis sinensis.</title>
        <authorList>
            <person name="Wang X."/>
            <person name="Chen W."/>
            <person name="Huang Y."/>
            <person name="Sun J."/>
            <person name="Men J."/>
            <person name="Liu H."/>
            <person name="Luo F."/>
            <person name="Guo L."/>
            <person name="Lv X."/>
            <person name="Deng C."/>
            <person name="Zhou C."/>
            <person name="Fan Y."/>
            <person name="Li X."/>
            <person name="Huang L."/>
            <person name="Hu Y."/>
            <person name="Liang C."/>
            <person name="Hu X."/>
            <person name="Xu J."/>
            <person name="Yu X."/>
        </authorList>
    </citation>
    <scope>NUCLEOTIDE SEQUENCE [LARGE SCALE GENOMIC DNA]</scope>
    <source>
        <strain evidence="8">Henan</strain>
    </source>
</reference>
<keyword evidence="5" id="KW-0297">G-protein coupled receptor</keyword>
<feature type="transmembrane region" description="Helical" evidence="6">
    <location>
        <begin position="219"/>
        <end position="236"/>
    </location>
</feature>
<dbReference type="PROSITE" id="PS50262">
    <property type="entry name" value="G_PROTEIN_RECEP_F1_2"/>
    <property type="match status" value="1"/>
</dbReference>
<feature type="domain" description="G-protein coupled receptors family 1 profile" evidence="7">
    <location>
        <begin position="22"/>
        <end position="276"/>
    </location>
</feature>
<evidence type="ECO:0000313" key="9">
    <source>
        <dbReference type="Proteomes" id="UP000008909"/>
    </source>
</evidence>
<keyword evidence="5" id="KW-0807">Transducer</keyword>
<dbReference type="PROSITE" id="PS00237">
    <property type="entry name" value="G_PROTEIN_RECEP_F1_1"/>
    <property type="match status" value="1"/>
</dbReference>
<dbReference type="AlphaFoldDB" id="G7YP39"/>
<evidence type="ECO:0000256" key="2">
    <source>
        <dbReference type="ARBA" id="ARBA00022692"/>
    </source>
</evidence>
<comment type="similarity">
    <text evidence="5">Belongs to the G-protein coupled receptor 1 family.</text>
</comment>
<dbReference type="Gene3D" id="1.20.1070.10">
    <property type="entry name" value="Rhodopsin 7-helix transmembrane proteins"/>
    <property type="match status" value="1"/>
</dbReference>
<feature type="transmembrane region" description="Helical" evidence="6">
    <location>
        <begin position="256"/>
        <end position="277"/>
    </location>
</feature>
<dbReference type="SUPFAM" id="SSF81321">
    <property type="entry name" value="Family A G protein-coupled receptor-like"/>
    <property type="match status" value="1"/>
</dbReference>
<dbReference type="Proteomes" id="UP000008909">
    <property type="component" value="Unassembled WGS sequence"/>
</dbReference>
<dbReference type="PRINTS" id="PR00237">
    <property type="entry name" value="GPCRRHODOPSN"/>
</dbReference>
<dbReference type="InterPro" id="IPR000276">
    <property type="entry name" value="GPCR_Rhodpsn"/>
</dbReference>
<keyword evidence="4 6" id="KW-0472">Membrane</keyword>
<evidence type="ECO:0000256" key="3">
    <source>
        <dbReference type="ARBA" id="ARBA00022989"/>
    </source>
</evidence>
<evidence type="ECO:0000256" key="6">
    <source>
        <dbReference type="SAM" id="Phobius"/>
    </source>
</evidence>
<dbReference type="EMBL" id="DF143916">
    <property type="protein sequence ID" value="GAA54720.1"/>
    <property type="molecule type" value="Genomic_DNA"/>
</dbReference>
<dbReference type="InterPro" id="IPR017452">
    <property type="entry name" value="GPCR_Rhodpsn_7TM"/>
</dbReference>
<feature type="transmembrane region" description="Helical" evidence="6">
    <location>
        <begin position="87"/>
        <end position="110"/>
    </location>
</feature>
<evidence type="ECO:0000313" key="8">
    <source>
        <dbReference type="EMBL" id="GAA54720.1"/>
    </source>
</evidence>
<dbReference type="PANTHER" id="PTHR45698:SF1">
    <property type="entry name" value="TRACE AMINE-ASSOCIATED RECEPTOR 13C-LIKE"/>
    <property type="match status" value="1"/>
</dbReference>